<proteinExistence type="predicted"/>
<dbReference type="GO" id="GO:0008270">
    <property type="term" value="F:zinc ion binding"/>
    <property type="evidence" value="ECO:0007669"/>
    <property type="project" value="UniProtKB-KW"/>
</dbReference>
<feature type="compositionally biased region" description="Low complexity" evidence="7">
    <location>
        <begin position="147"/>
        <end position="177"/>
    </location>
</feature>
<dbReference type="CDD" id="cd00202">
    <property type="entry name" value="ZnF_GATA"/>
    <property type="match status" value="1"/>
</dbReference>
<protein>
    <recommendedName>
        <fullName evidence="8">GATA-type domain-containing protein</fullName>
    </recommendedName>
</protein>
<gene>
    <name evidence="9" type="ORF">WICANDRAFT_103589</name>
</gene>
<evidence type="ECO:0000256" key="5">
    <source>
        <dbReference type="ARBA" id="ARBA00023242"/>
    </source>
</evidence>
<evidence type="ECO:0000256" key="2">
    <source>
        <dbReference type="ARBA" id="ARBA00022723"/>
    </source>
</evidence>
<evidence type="ECO:0000256" key="1">
    <source>
        <dbReference type="ARBA" id="ARBA00004123"/>
    </source>
</evidence>
<dbReference type="AlphaFoldDB" id="A0A1E3PDB3"/>
<sequence length="357" mass="40253">MDFDNDLSLFINNIYNKPQQQQAPSLPKTSNNTKLAALQHESTTNNSIFKMYNKPEFKSLPNNERVKNLTWRLNSLNEASKTKSAKRRTKSASASSNSKIMKPTPQQPTKKKQNSLPKIDPIGDDFDYVAHIKKTSQEEYYPNLPPSSINNNTNNNFKHNSSNSSTSSTTNSNSSLLTSSLTSLSTTSSSHSTITAQTNLIEPNSKLISCTNCNTNTTPLWRRSSNGDVLCNACGLFYKLHGVIRPVKQKQQQQQQQEPQQYKTPITNPSISSQIPTTISSMSSMDTAMSNDFINMDQLQSMIDLKSLDELEYQDSFNFNNKPSQQPSQQSNQFGNDHLTNFMQNYDQDYDWLKLGL</sequence>
<dbReference type="InterPro" id="IPR000679">
    <property type="entry name" value="Znf_GATA"/>
</dbReference>
<dbReference type="PANTHER" id="PTHR10071:SF281">
    <property type="entry name" value="BOX A-BINDING FACTOR-RELATED"/>
    <property type="match status" value="1"/>
</dbReference>
<dbReference type="GO" id="GO:0045944">
    <property type="term" value="P:positive regulation of transcription by RNA polymerase II"/>
    <property type="evidence" value="ECO:0007669"/>
    <property type="project" value="TreeGrafter"/>
</dbReference>
<evidence type="ECO:0000256" key="6">
    <source>
        <dbReference type="PROSITE-ProRule" id="PRU00094"/>
    </source>
</evidence>
<keyword evidence="3 6" id="KW-0863">Zinc-finger</keyword>
<reference evidence="9 10" key="1">
    <citation type="journal article" date="2016" name="Proc. Natl. Acad. Sci. U.S.A.">
        <title>Comparative genomics of biotechnologically important yeasts.</title>
        <authorList>
            <person name="Riley R."/>
            <person name="Haridas S."/>
            <person name="Wolfe K.H."/>
            <person name="Lopes M.R."/>
            <person name="Hittinger C.T."/>
            <person name="Goeker M."/>
            <person name="Salamov A.A."/>
            <person name="Wisecaver J.H."/>
            <person name="Long T.M."/>
            <person name="Calvey C.H."/>
            <person name="Aerts A.L."/>
            <person name="Barry K.W."/>
            <person name="Choi C."/>
            <person name="Clum A."/>
            <person name="Coughlan A.Y."/>
            <person name="Deshpande S."/>
            <person name="Douglass A.P."/>
            <person name="Hanson S.J."/>
            <person name="Klenk H.-P."/>
            <person name="LaButti K.M."/>
            <person name="Lapidus A."/>
            <person name="Lindquist E.A."/>
            <person name="Lipzen A.M."/>
            <person name="Meier-Kolthoff J.P."/>
            <person name="Ohm R.A."/>
            <person name="Otillar R.P."/>
            <person name="Pangilinan J.L."/>
            <person name="Peng Y."/>
            <person name="Rokas A."/>
            <person name="Rosa C.A."/>
            <person name="Scheuner C."/>
            <person name="Sibirny A.A."/>
            <person name="Slot J.C."/>
            <person name="Stielow J.B."/>
            <person name="Sun H."/>
            <person name="Kurtzman C.P."/>
            <person name="Blackwell M."/>
            <person name="Grigoriev I.V."/>
            <person name="Jeffries T.W."/>
        </authorList>
    </citation>
    <scope>NUCLEOTIDE SEQUENCE [LARGE SCALE GENOMIC DNA]</scope>
    <source>
        <strain evidence="10">ATCC 58044 / CBS 1984 / NCYC 433 / NRRL Y-366-8</strain>
    </source>
</reference>
<dbReference type="PANTHER" id="PTHR10071">
    <property type="entry name" value="TRANSCRIPTION FACTOR GATA FAMILY MEMBER"/>
    <property type="match status" value="1"/>
</dbReference>
<evidence type="ECO:0000259" key="8">
    <source>
        <dbReference type="PROSITE" id="PS50114"/>
    </source>
</evidence>
<evidence type="ECO:0000313" key="10">
    <source>
        <dbReference type="Proteomes" id="UP000094112"/>
    </source>
</evidence>
<dbReference type="EMBL" id="KV454208">
    <property type="protein sequence ID" value="ODQ62867.1"/>
    <property type="molecule type" value="Genomic_DNA"/>
</dbReference>
<dbReference type="GO" id="GO:0000122">
    <property type="term" value="P:negative regulation of transcription by RNA polymerase II"/>
    <property type="evidence" value="ECO:0007669"/>
    <property type="project" value="TreeGrafter"/>
</dbReference>
<dbReference type="SMART" id="SM00401">
    <property type="entry name" value="ZnF_GATA"/>
    <property type="match status" value="1"/>
</dbReference>
<dbReference type="PROSITE" id="PS50114">
    <property type="entry name" value="GATA_ZN_FINGER_2"/>
    <property type="match status" value="1"/>
</dbReference>
<dbReference type="PROSITE" id="PS00344">
    <property type="entry name" value="GATA_ZN_FINGER_1"/>
    <property type="match status" value="1"/>
</dbReference>
<dbReference type="SUPFAM" id="SSF57716">
    <property type="entry name" value="Glucocorticoid receptor-like (DNA-binding domain)"/>
    <property type="match status" value="1"/>
</dbReference>
<keyword evidence="5" id="KW-0539">Nucleus</keyword>
<evidence type="ECO:0000256" key="4">
    <source>
        <dbReference type="ARBA" id="ARBA00022833"/>
    </source>
</evidence>
<dbReference type="Proteomes" id="UP000094112">
    <property type="component" value="Unassembled WGS sequence"/>
</dbReference>
<dbReference type="InterPro" id="IPR039355">
    <property type="entry name" value="Transcription_factor_GATA"/>
</dbReference>
<feature type="region of interest" description="Disordered" evidence="7">
    <location>
        <begin position="138"/>
        <end position="177"/>
    </location>
</feature>
<feature type="domain" description="GATA-type" evidence="8">
    <location>
        <begin position="204"/>
        <end position="257"/>
    </location>
</feature>
<dbReference type="STRING" id="683960.A0A1E3PDB3"/>
<dbReference type="OrthoDB" id="3981110at2759"/>
<feature type="compositionally biased region" description="Low complexity" evidence="7">
    <location>
        <begin position="91"/>
        <end position="108"/>
    </location>
</feature>
<dbReference type="GeneID" id="30197630"/>
<keyword evidence="2" id="KW-0479">Metal-binding</keyword>
<organism evidence="9 10">
    <name type="scientific">Wickerhamomyces anomalus (strain ATCC 58044 / CBS 1984 / NCYC 433 / NRRL Y-366-8)</name>
    <name type="common">Yeast</name>
    <name type="synonym">Hansenula anomala</name>
    <dbReference type="NCBI Taxonomy" id="683960"/>
    <lineage>
        <taxon>Eukaryota</taxon>
        <taxon>Fungi</taxon>
        <taxon>Dikarya</taxon>
        <taxon>Ascomycota</taxon>
        <taxon>Saccharomycotina</taxon>
        <taxon>Saccharomycetes</taxon>
        <taxon>Phaffomycetales</taxon>
        <taxon>Wickerhamomycetaceae</taxon>
        <taxon>Wickerhamomyces</taxon>
    </lineage>
</organism>
<keyword evidence="4" id="KW-0862">Zinc</keyword>
<dbReference type="PRINTS" id="PR00619">
    <property type="entry name" value="GATAZNFINGER"/>
</dbReference>
<feature type="region of interest" description="Disordered" evidence="7">
    <location>
        <begin position="77"/>
        <end position="123"/>
    </location>
</feature>
<dbReference type="Gene3D" id="3.30.50.10">
    <property type="entry name" value="Erythroid Transcription Factor GATA-1, subunit A"/>
    <property type="match status" value="1"/>
</dbReference>
<evidence type="ECO:0000313" key="9">
    <source>
        <dbReference type="EMBL" id="ODQ62867.1"/>
    </source>
</evidence>
<feature type="region of interest" description="Disordered" evidence="7">
    <location>
        <begin position="317"/>
        <end position="340"/>
    </location>
</feature>
<feature type="compositionally biased region" description="Low complexity" evidence="7">
    <location>
        <begin position="318"/>
        <end position="336"/>
    </location>
</feature>
<comment type="subcellular location">
    <subcellularLocation>
        <location evidence="1">Nucleus</location>
    </subcellularLocation>
</comment>
<evidence type="ECO:0000256" key="3">
    <source>
        <dbReference type="ARBA" id="ARBA00022771"/>
    </source>
</evidence>
<dbReference type="InterPro" id="IPR013088">
    <property type="entry name" value="Znf_NHR/GATA"/>
</dbReference>
<dbReference type="GO" id="GO:0000981">
    <property type="term" value="F:DNA-binding transcription factor activity, RNA polymerase II-specific"/>
    <property type="evidence" value="ECO:0007669"/>
    <property type="project" value="TreeGrafter"/>
</dbReference>
<dbReference type="RefSeq" id="XP_019042074.1">
    <property type="nucleotide sequence ID" value="XM_019180384.1"/>
</dbReference>
<keyword evidence="10" id="KW-1185">Reference proteome</keyword>
<feature type="region of interest" description="Disordered" evidence="7">
    <location>
        <begin position="249"/>
        <end position="274"/>
    </location>
</feature>
<name>A0A1E3PDB3_WICAA</name>
<dbReference type="GO" id="GO:0000978">
    <property type="term" value="F:RNA polymerase II cis-regulatory region sequence-specific DNA binding"/>
    <property type="evidence" value="ECO:0007669"/>
    <property type="project" value="TreeGrafter"/>
</dbReference>
<accession>A0A1E3PDB3</accession>
<evidence type="ECO:0000256" key="7">
    <source>
        <dbReference type="SAM" id="MobiDB-lite"/>
    </source>
</evidence>
<dbReference type="Pfam" id="PF00320">
    <property type="entry name" value="GATA"/>
    <property type="match status" value="1"/>
</dbReference>
<dbReference type="GO" id="GO:0005634">
    <property type="term" value="C:nucleus"/>
    <property type="evidence" value="ECO:0007669"/>
    <property type="project" value="UniProtKB-SubCell"/>
</dbReference>